<comment type="caution">
    <text evidence="2">The sequence shown here is derived from an EMBL/GenBank/DDBJ whole genome shotgun (WGS) entry which is preliminary data.</text>
</comment>
<protein>
    <submittedName>
        <fullName evidence="2">Uncharacterized protein</fullName>
    </submittedName>
</protein>
<dbReference type="Proteomes" id="UP001186041">
    <property type="component" value="Unassembled WGS sequence"/>
</dbReference>
<feature type="transmembrane region" description="Helical" evidence="1">
    <location>
        <begin position="12"/>
        <end position="33"/>
    </location>
</feature>
<dbReference type="EMBL" id="JAWLVV010000039">
    <property type="protein sequence ID" value="MDV7294330.1"/>
    <property type="molecule type" value="Genomic_DNA"/>
</dbReference>
<keyword evidence="1" id="KW-0472">Membrane</keyword>
<keyword evidence="1" id="KW-0812">Transmembrane</keyword>
<reference evidence="2" key="1">
    <citation type="submission" date="2023-10" db="EMBL/GenBank/DDBJ databases">
        <title>Mycolicibacterium fortuitum clinical isolates causing pulmonary infections in humans.</title>
        <authorList>
            <person name="Mejia-Ponce P.M."/>
            <person name="Zenteno-Cuevas R."/>
            <person name="Licona-Cassani C."/>
        </authorList>
    </citation>
    <scope>NUCLEOTIDE SEQUENCE</scope>
    <source>
        <strain evidence="2">M8</strain>
    </source>
</reference>
<sequence length="112" mass="12134">MVTNQSPRRLAGCAGIIVAGVVAGLAVYVWLVFMLALAGFYTVSFGTAAFVGLFISAVLVVTSVIAERRRAPDEPPRRRLGLFVRAMLVTHVLMVIYFVAFMPKTVLFLSLG</sequence>
<feature type="transmembrane region" description="Helical" evidence="1">
    <location>
        <begin position="39"/>
        <end position="61"/>
    </location>
</feature>
<keyword evidence="1" id="KW-1133">Transmembrane helix</keyword>
<dbReference type="RefSeq" id="WP_317722550.1">
    <property type="nucleotide sequence ID" value="NZ_JAWLVK010000038.1"/>
</dbReference>
<evidence type="ECO:0000313" key="3">
    <source>
        <dbReference type="Proteomes" id="UP001186041"/>
    </source>
</evidence>
<dbReference type="AlphaFoldDB" id="A0AAE5AGA8"/>
<evidence type="ECO:0000313" key="2">
    <source>
        <dbReference type="EMBL" id="MDV7294330.1"/>
    </source>
</evidence>
<organism evidence="2 3">
    <name type="scientific">Mycolicibacterium fortuitum</name>
    <name type="common">Mycobacterium fortuitum</name>
    <dbReference type="NCBI Taxonomy" id="1766"/>
    <lineage>
        <taxon>Bacteria</taxon>
        <taxon>Bacillati</taxon>
        <taxon>Actinomycetota</taxon>
        <taxon>Actinomycetes</taxon>
        <taxon>Mycobacteriales</taxon>
        <taxon>Mycobacteriaceae</taxon>
        <taxon>Mycolicibacterium</taxon>
    </lineage>
</organism>
<evidence type="ECO:0000256" key="1">
    <source>
        <dbReference type="SAM" id="Phobius"/>
    </source>
</evidence>
<feature type="transmembrane region" description="Helical" evidence="1">
    <location>
        <begin position="82"/>
        <end position="102"/>
    </location>
</feature>
<proteinExistence type="predicted"/>
<accession>A0AAE5AGA8</accession>
<name>A0AAE5AGA8_MYCFO</name>
<gene>
    <name evidence="2" type="ORF">R4485_29670</name>
</gene>